<protein>
    <submittedName>
        <fullName evidence="2">SAF domain-containing protein</fullName>
    </submittedName>
</protein>
<reference evidence="3" key="1">
    <citation type="journal article" date="2019" name="Int. J. Syst. Evol. Microbiol.">
        <title>The Global Catalogue of Microorganisms (GCM) 10K type strain sequencing project: providing services to taxonomists for standard genome sequencing and annotation.</title>
        <authorList>
            <consortium name="The Broad Institute Genomics Platform"/>
            <consortium name="The Broad Institute Genome Sequencing Center for Infectious Disease"/>
            <person name="Wu L."/>
            <person name="Ma J."/>
        </authorList>
    </citation>
    <scope>NUCLEOTIDE SEQUENCE [LARGE SCALE GENOMIC DNA]</scope>
    <source>
        <strain evidence="3">CCUG 62974</strain>
    </source>
</reference>
<proteinExistence type="predicted"/>
<dbReference type="SMART" id="SM00858">
    <property type="entry name" value="SAF"/>
    <property type="match status" value="1"/>
</dbReference>
<comment type="caution">
    <text evidence="2">The sequence shown here is derived from an EMBL/GenBank/DDBJ whole genome shotgun (WGS) entry which is preliminary data.</text>
</comment>
<evidence type="ECO:0000259" key="1">
    <source>
        <dbReference type="SMART" id="SM00858"/>
    </source>
</evidence>
<sequence>MACAFASAALTLRAEGPAGAIAVRTDLPAGHTLTAADLLPVKGTVDASVIDASHTDSVIGRRLTVPLVAGALLTERNIGEPSYPPPGQAVIGVAVKAGQYPPDLSPGDQVAVVAVPGDVTVLGAKTNLPEVGAVVTGVQNSEQSQNPTVVTLVLTRSDAETIATPAAQGLVALMQVSSDRP</sequence>
<feature type="domain" description="SAF" evidence="1">
    <location>
        <begin position="18"/>
        <end position="79"/>
    </location>
</feature>
<keyword evidence="3" id="KW-1185">Reference proteome</keyword>
<dbReference type="Proteomes" id="UP001597024">
    <property type="component" value="Unassembled WGS sequence"/>
</dbReference>
<name>A0ABW3DJ05_9ACTN</name>
<dbReference type="EMBL" id="JBHTHX010000001">
    <property type="protein sequence ID" value="MFD0882977.1"/>
    <property type="molecule type" value="Genomic_DNA"/>
</dbReference>
<evidence type="ECO:0000313" key="2">
    <source>
        <dbReference type="EMBL" id="MFD0882977.1"/>
    </source>
</evidence>
<evidence type="ECO:0000313" key="3">
    <source>
        <dbReference type="Proteomes" id="UP001597024"/>
    </source>
</evidence>
<accession>A0ABW3DJ05</accession>
<dbReference type="InterPro" id="IPR013974">
    <property type="entry name" value="SAF"/>
</dbReference>
<organism evidence="2 3">
    <name type="scientific">Streptosporangium algeriense</name>
    <dbReference type="NCBI Taxonomy" id="1682748"/>
    <lineage>
        <taxon>Bacteria</taxon>
        <taxon>Bacillati</taxon>
        <taxon>Actinomycetota</taxon>
        <taxon>Actinomycetes</taxon>
        <taxon>Streptosporangiales</taxon>
        <taxon>Streptosporangiaceae</taxon>
        <taxon>Streptosporangium</taxon>
    </lineage>
</organism>
<gene>
    <name evidence="2" type="ORF">ACFQ08_00125</name>
</gene>
<dbReference type="Pfam" id="PF08666">
    <property type="entry name" value="SAF"/>
    <property type="match status" value="1"/>
</dbReference>